<keyword evidence="3" id="KW-1185">Reference proteome</keyword>
<evidence type="ECO:0000256" key="1">
    <source>
        <dbReference type="SAM" id="SignalP"/>
    </source>
</evidence>
<dbReference type="Proteomes" id="UP000747399">
    <property type="component" value="Unassembled WGS sequence"/>
</dbReference>
<gene>
    <name evidence="2" type="ORF">Vafri_21248</name>
</gene>
<protein>
    <submittedName>
        <fullName evidence="2">Uncharacterized protein</fullName>
    </submittedName>
</protein>
<feature type="chain" id="PRO_5035180027" evidence="1">
    <location>
        <begin position="25"/>
        <end position="450"/>
    </location>
</feature>
<sequence length="450" mass="46980">MRSLLSLVLFLLLRCGSWLLEVEAIDNENNLPKDRLSGVGRHALNHVLQSRSVRTLLSTTSQKTCIWRPSRSSIASNGICGVNDYFILTMRGTPPSTSARILAYTLYRSHVCSSYSSEPDCVGNSSHACTWHAGAYAGSAGDSGHCHLSMSAVFDPEVLRGRLYCEGSLLDAAARCALAAPGPTSCASASASLAALGAAKGGVSAGCIFANASQLANLTDVARRYLRLVSLVSYTSPDLEGPAEVGNGLCVAGWLWQQSTLASLQSSLADNPVYGLLQRELRGHCNGTDWLAKALADATAICAAVGSSASIADSQRDSCLAIQGCSWDDGSSTCEAGYEMLVDALYDMNDAWVKALSNMLNQCNVASSSFACNAAATTMDVDPTLMAQLANVLTDPSWAVPESRKAQESSASRAGGAVTSWLFLLISTLIAVLLSRGGGGGLHGGSVDSS</sequence>
<evidence type="ECO:0000313" key="3">
    <source>
        <dbReference type="Proteomes" id="UP000747399"/>
    </source>
</evidence>
<keyword evidence="1" id="KW-0732">Signal</keyword>
<name>A0A8J4FES3_9CHLO</name>
<feature type="signal peptide" evidence="1">
    <location>
        <begin position="1"/>
        <end position="24"/>
    </location>
</feature>
<proteinExistence type="predicted"/>
<reference evidence="2" key="1">
    <citation type="journal article" date="2021" name="Proc. Natl. Acad. Sci. U.S.A.">
        <title>Three genomes in the algal genus Volvox reveal the fate of a haploid sex-determining region after a transition to homothallism.</title>
        <authorList>
            <person name="Yamamoto K."/>
            <person name="Hamaji T."/>
            <person name="Kawai-Toyooka H."/>
            <person name="Matsuzaki R."/>
            <person name="Takahashi F."/>
            <person name="Nishimura Y."/>
            <person name="Kawachi M."/>
            <person name="Noguchi H."/>
            <person name="Minakuchi Y."/>
            <person name="Umen J.G."/>
            <person name="Toyoda A."/>
            <person name="Nozaki H."/>
        </authorList>
    </citation>
    <scope>NUCLEOTIDE SEQUENCE</scope>
    <source>
        <strain evidence="2">NIES-3780</strain>
    </source>
</reference>
<evidence type="ECO:0000313" key="2">
    <source>
        <dbReference type="EMBL" id="GIL67987.1"/>
    </source>
</evidence>
<dbReference type="EMBL" id="BNCO01000107">
    <property type="protein sequence ID" value="GIL67987.1"/>
    <property type="molecule type" value="Genomic_DNA"/>
</dbReference>
<comment type="caution">
    <text evidence="2">The sequence shown here is derived from an EMBL/GenBank/DDBJ whole genome shotgun (WGS) entry which is preliminary data.</text>
</comment>
<organism evidence="2 3">
    <name type="scientific">Volvox africanus</name>
    <dbReference type="NCBI Taxonomy" id="51714"/>
    <lineage>
        <taxon>Eukaryota</taxon>
        <taxon>Viridiplantae</taxon>
        <taxon>Chlorophyta</taxon>
        <taxon>core chlorophytes</taxon>
        <taxon>Chlorophyceae</taxon>
        <taxon>CS clade</taxon>
        <taxon>Chlamydomonadales</taxon>
        <taxon>Volvocaceae</taxon>
        <taxon>Volvox</taxon>
    </lineage>
</organism>
<dbReference type="AlphaFoldDB" id="A0A8J4FES3"/>
<accession>A0A8J4FES3</accession>